<dbReference type="SUPFAM" id="SSF51735">
    <property type="entry name" value="NAD(P)-binding Rossmann-fold domains"/>
    <property type="match status" value="1"/>
</dbReference>
<accession>A0AAV3ULD1</accession>
<comment type="subcellular location">
    <subcellularLocation>
        <location evidence="13">Cytoplasm</location>
    </subcellularLocation>
</comment>
<dbReference type="RefSeq" id="WP_227774018.1">
    <property type="nucleotide sequence ID" value="NZ_BAABKX010000015.1"/>
</dbReference>
<keyword evidence="3 13" id="KW-0028">Amino-acid biosynthesis</keyword>
<comment type="pathway">
    <text evidence="9 13">Amino-acid biosynthesis; L-lysine biosynthesis via DAP pathway; (S)-tetrahydrodipicolinate from L-aspartate: step 4/4.</text>
</comment>
<evidence type="ECO:0000259" key="15">
    <source>
        <dbReference type="Pfam" id="PF05173"/>
    </source>
</evidence>
<proteinExistence type="inferred from homology"/>
<organism evidence="16 17">
    <name type="scientific">Haladaptatus pallidirubidus</name>
    <dbReference type="NCBI Taxonomy" id="1008152"/>
    <lineage>
        <taxon>Archaea</taxon>
        <taxon>Methanobacteriati</taxon>
        <taxon>Methanobacteriota</taxon>
        <taxon>Stenosarchaea group</taxon>
        <taxon>Halobacteria</taxon>
        <taxon>Halobacteriales</taxon>
        <taxon>Haladaptataceae</taxon>
        <taxon>Haladaptatus</taxon>
    </lineage>
</organism>
<dbReference type="GO" id="GO:0009089">
    <property type="term" value="P:lysine biosynthetic process via diaminopimelate"/>
    <property type="evidence" value="ECO:0007669"/>
    <property type="project" value="UniProtKB-UniRule"/>
</dbReference>
<dbReference type="GO" id="GO:0050661">
    <property type="term" value="F:NADP binding"/>
    <property type="evidence" value="ECO:0007669"/>
    <property type="project" value="UniProtKB-UniRule"/>
</dbReference>
<dbReference type="GeneID" id="68614274"/>
<feature type="domain" description="Dihydrodipicolinate reductase C-terminal" evidence="15">
    <location>
        <begin position="131"/>
        <end position="261"/>
    </location>
</feature>
<evidence type="ECO:0000256" key="5">
    <source>
        <dbReference type="ARBA" id="ARBA00022915"/>
    </source>
</evidence>
<feature type="binding site" evidence="13">
    <location>
        <begin position="167"/>
        <end position="168"/>
    </location>
    <ligand>
        <name>(S)-2,3,4,5-tetrahydrodipicolinate</name>
        <dbReference type="ChEBI" id="CHEBI:16845"/>
    </ligand>
</feature>
<dbReference type="PIRSF" id="PIRSF000161">
    <property type="entry name" value="DHPR"/>
    <property type="match status" value="1"/>
</dbReference>
<evidence type="ECO:0000256" key="13">
    <source>
        <dbReference type="HAMAP-Rule" id="MF_00102"/>
    </source>
</evidence>
<dbReference type="InterPro" id="IPR022664">
    <property type="entry name" value="DapB_N_CS"/>
</dbReference>
<dbReference type="PANTHER" id="PTHR20836">
    <property type="entry name" value="DIHYDRODIPICOLINATE REDUCTASE"/>
    <property type="match status" value="1"/>
</dbReference>
<dbReference type="EMBL" id="BAABKX010000015">
    <property type="protein sequence ID" value="GAA5057012.1"/>
    <property type="molecule type" value="Genomic_DNA"/>
</dbReference>
<dbReference type="Gene3D" id="3.40.50.720">
    <property type="entry name" value="NAD(P)-binding Rossmann-like Domain"/>
    <property type="match status" value="1"/>
</dbReference>
<keyword evidence="5 13" id="KW-0220">Diaminopimelate biosynthesis</keyword>
<evidence type="ECO:0000256" key="12">
    <source>
        <dbReference type="ARBA" id="ARBA00049396"/>
    </source>
</evidence>
<feature type="binding site" evidence="13">
    <location>
        <begin position="125"/>
        <end position="128"/>
    </location>
    <ligand>
        <name>NAD(+)</name>
        <dbReference type="ChEBI" id="CHEBI:57540"/>
    </ligand>
</feature>
<comment type="caution">
    <text evidence="13">Was originally thought to be a dihydrodipicolinate reductase (DHDPR), catalyzing the conversion of dihydrodipicolinate to tetrahydrodipicolinate. However, it was shown in E.coli that the substrate of the enzymatic reaction is not dihydrodipicolinate (DHDP) but in fact (2S,4S)-4-hydroxy-2,3,4,5-tetrahydrodipicolinic acid (HTPA), the product released by the DapA-catalyzed reaction.</text>
</comment>
<dbReference type="Pfam" id="PF05173">
    <property type="entry name" value="DapB_C"/>
    <property type="match status" value="1"/>
</dbReference>
<feature type="binding site" evidence="13">
    <location>
        <position position="158"/>
    </location>
    <ligand>
        <name>(S)-2,3,4,5-tetrahydrodipicolinate</name>
        <dbReference type="ChEBI" id="CHEBI:16845"/>
    </ligand>
</feature>
<feature type="active site" description="Proton donor/acceptor" evidence="13">
    <location>
        <position position="157"/>
    </location>
</feature>
<evidence type="ECO:0000256" key="11">
    <source>
        <dbReference type="ARBA" id="ARBA00049080"/>
    </source>
</evidence>
<dbReference type="Proteomes" id="UP001501729">
    <property type="component" value="Unassembled WGS sequence"/>
</dbReference>
<feature type="binding site" evidence="13">
    <location>
        <begin position="14"/>
        <end position="19"/>
    </location>
    <ligand>
        <name>NAD(+)</name>
        <dbReference type="ChEBI" id="CHEBI:57540"/>
    </ligand>
</feature>
<gene>
    <name evidence="13 16" type="primary">dapB</name>
    <name evidence="16" type="ORF">GCM10025751_38560</name>
</gene>
<keyword evidence="7 13" id="KW-0520">NAD</keyword>
<sequence>MTREPSSARVLVSGATGRMGRRVIEEAAARDDARVVAGVSRDLSGKIDDIPVEPADEFEVVLREYDPDVLVDFSVPEASREFVADCAEANVACVVGTTGFTEDEFAEGGLAALREASERVPVLHASNFSRGVQALLRAVEGAVSDLPGYDVEVTESHHRHKRDAPSGTANAILDRIESVGEFDGRIHGREGDALREPGEIGVHARRAGGIRGEHEILLANEHEELRLTHRAGNRSAFADGALDAAGWLAGRNPGWYDFSEVVAE</sequence>
<dbReference type="GO" id="GO:0016726">
    <property type="term" value="F:oxidoreductase activity, acting on CH or CH2 groups, NAD or NADP as acceptor"/>
    <property type="evidence" value="ECO:0007669"/>
    <property type="project" value="UniProtKB-UniRule"/>
</dbReference>
<evidence type="ECO:0000259" key="14">
    <source>
        <dbReference type="Pfam" id="PF01113"/>
    </source>
</evidence>
<evidence type="ECO:0000313" key="17">
    <source>
        <dbReference type="Proteomes" id="UP001501729"/>
    </source>
</evidence>
<dbReference type="GO" id="GO:0008839">
    <property type="term" value="F:4-hydroxy-tetrahydrodipicolinate reductase"/>
    <property type="evidence" value="ECO:0007669"/>
    <property type="project" value="UniProtKB-UniRule"/>
</dbReference>
<evidence type="ECO:0000256" key="9">
    <source>
        <dbReference type="ARBA" id="ARBA00037922"/>
    </source>
</evidence>
<evidence type="ECO:0000256" key="6">
    <source>
        <dbReference type="ARBA" id="ARBA00023002"/>
    </source>
</evidence>
<comment type="caution">
    <text evidence="13">Lacks conserved residue(s) required for the propagation of feature annotation.</text>
</comment>
<keyword evidence="2 13" id="KW-0963">Cytoplasm</keyword>
<evidence type="ECO:0000256" key="7">
    <source>
        <dbReference type="ARBA" id="ARBA00023027"/>
    </source>
</evidence>
<evidence type="ECO:0000256" key="8">
    <source>
        <dbReference type="ARBA" id="ARBA00023154"/>
    </source>
</evidence>
<evidence type="ECO:0000256" key="2">
    <source>
        <dbReference type="ARBA" id="ARBA00022490"/>
    </source>
</evidence>
<dbReference type="InterPro" id="IPR022663">
    <property type="entry name" value="DapB_C"/>
</dbReference>
<evidence type="ECO:0000256" key="10">
    <source>
        <dbReference type="ARBA" id="ARBA00038983"/>
    </source>
</evidence>
<dbReference type="InterPro" id="IPR036291">
    <property type="entry name" value="NAD(P)-bd_dom_sf"/>
</dbReference>
<dbReference type="PANTHER" id="PTHR20836:SF0">
    <property type="entry name" value="4-HYDROXY-TETRAHYDRODIPICOLINATE REDUCTASE 1, CHLOROPLASTIC-RELATED"/>
    <property type="match status" value="1"/>
</dbReference>
<evidence type="ECO:0000256" key="4">
    <source>
        <dbReference type="ARBA" id="ARBA00022857"/>
    </source>
</evidence>
<dbReference type="HAMAP" id="MF_00102">
    <property type="entry name" value="DapB"/>
    <property type="match status" value="1"/>
</dbReference>
<keyword evidence="6 13" id="KW-0560">Oxidoreductase</keyword>
<keyword evidence="8 13" id="KW-0457">Lysine biosynthesis</keyword>
<feature type="active site" description="Proton donor" evidence="13">
    <location>
        <position position="161"/>
    </location>
</feature>
<dbReference type="InterPro" id="IPR023940">
    <property type="entry name" value="DHDPR_bac"/>
</dbReference>
<feature type="domain" description="Dihydrodipicolinate reductase N-terminal" evidence="14">
    <location>
        <begin position="9"/>
        <end position="128"/>
    </location>
</feature>
<name>A0AAV3ULD1_9EURY</name>
<keyword evidence="4 13" id="KW-0521">NADP</keyword>
<reference evidence="16 17" key="1">
    <citation type="journal article" date="2019" name="Int. J. Syst. Evol. Microbiol.">
        <title>The Global Catalogue of Microorganisms (GCM) 10K type strain sequencing project: providing services to taxonomists for standard genome sequencing and annotation.</title>
        <authorList>
            <consortium name="The Broad Institute Genomics Platform"/>
            <consortium name="The Broad Institute Genome Sequencing Center for Infectious Disease"/>
            <person name="Wu L."/>
            <person name="Ma J."/>
        </authorList>
    </citation>
    <scope>NUCLEOTIDE SEQUENCE [LARGE SCALE GENOMIC DNA]</scope>
    <source>
        <strain evidence="16 17">JCM 17504</strain>
    </source>
</reference>
<dbReference type="EC" id="1.17.1.8" evidence="10 13"/>
<dbReference type="GO" id="GO:0051287">
    <property type="term" value="F:NAD binding"/>
    <property type="evidence" value="ECO:0007669"/>
    <property type="project" value="UniProtKB-UniRule"/>
</dbReference>
<keyword evidence="17" id="KW-1185">Reference proteome</keyword>
<dbReference type="Pfam" id="PF01113">
    <property type="entry name" value="DapB_N"/>
    <property type="match status" value="1"/>
</dbReference>
<dbReference type="GO" id="GO:0005737">
    <property type="term" value="C:cytoplasm"/>
    <property type="evidence" value="ECO:0007669"/>
    <property type="project" value="UniProtKB-SubCell"/>
</dbReference>
<dbReference type="SUPFAM" id="SSF55347">
    <property type="entry name" value="Glyceraldehyde-3-phosphate dehydrogenase-like, C-terminal domain"/>
    <property type="match status" value="1"/>
</dbReference>
<comment type="caution">
    <text evidence="16">The sequence shown here is derived from an EMBL/GenBank/DDBJ whole genome shotgun (WGS) entry which is preliminary data.</text>
</comment>
<comment type="similarity">
    <text evidence="1 13">Belongs to the DapB family.</text>
</comment>
<dbReference type="CDD" id="cd02274">
    <property type="entry name" value="DHDPR_N"/>
    <property type="match status" value="1"/>
</dbReference>
<dbReference type="Gene3D" id="3.30.360.10">
    <property type="entry name" value="Dihydrodipicolinate Reductase, domain 2"/>
    <property type="match status" value="1"/>
</dbReference>
<evidence type="ECO:0000313" key="16">
    <source>
        <dbReference type="EMBL" id="GAA5057012.1"/>
    </source>
</evidence>
<feature type="binding site" evidence="13">
    <location>
        <begin position="96"/>
        <end position="98"/>
    </location>
    <ligand>
        <name>NAD(+)</name>
        <dbReference type="ChEBI" id="CHEBI:57540"/>
    </ligand>
</feature>
<dbReference type="NCBIfam" id="TIGR00036">
    <property type="entry name" value="dapB"/>
    <property type="match status" value="1"/>
</dbReference>
<comment type="catalytic activity">
    <reaction evidence="11 13">
        <text>(S)-2,3,4,5-tetrahydrodipicolinate + NADP(+) + H2O = (2S,4S)-4-hydroxy-2,3,4,5-tetrahydrodipicolinate + NADPH + H(+)</text>
        <dbReference type="Rhea" id="RHEA:35331"/>
        <dbReference type="ChEBI" id="CHEBI:15377"/>
        <dbReference type="ChEBI" id="CHEBI:15378"/>
        <dbReference type="ChEBI" id="CHEBI:16845"/>
        <dbReference type="ChEBI" id="CHEBI:57783"/>
        <dbReference type="ChEBI" id="CHEBI:58349"/>
        <dbReference type="ChEBI" id="CHEBI:67139"/>
        <dbReference type="EC" id="1.17.1.8"/>
    </reaction>
</comment>
<dbReference type="AlphaFoldDB" id="A0AAV3ULD1"/>
<dbReference type="PROSITE" id="PS01298">
    <property type="entry name" value="DAPB"/>
    <property type="match status" value="1"/>
</dbReference>
<comment type="function">
    <text evidence="13">Catalyzes the conversion of 4-hydroxy-tetrahydrodipicolinate (HTPA) to tetrahydrodipicolinate.</text>
</comment>
<dbReference type="InterPro" id="IPR000846">
    <property type="entry name" value="DapB_N"/>
</dbReference>
<comment type="catalytic activity">
    <reaction evidence="12 13">
        <text>(S)-2,3,4,5-tetrahydrodipicolinate + NAD(+) + H2O = (2S,4S)-4-hydroxy-2,3,4,5-tetrahydrodipicolinate + NADH + H(+)</text>
        <dbReference type="Rhea" id="RHEA:35323"/>
        <dbReference type="ChEBI" id="CHEBI:15377"/>
        <dbReference type="ChEBI" id="CHEBI:15378"/>
        <dbReference type="ChEBI" id="CHEBI:16845"/>
        <dbReference type="ChEBI" id="CHEBI:57540"/>
        <dbReference type="ChEBI" id="CHEBI:57945"/>
        <dbReference type="ChEBI" id="CHEBI:67139"/>
        <dbReference type="EC" id="1.17.1.8"/>
    </reaction>
</comment>
<comment type="subunit">
    <text evidence="13">Homotetramer.</text>
</comment>
<dbReference type="GO" id="GO:0019877">
    <property type="term" value="P:diaminopimelate biosynthetic process"/>
    <property type="evidence" value="ECO:0007669"/>
    <property type="project" value="UniProtKB-UniRule"/>
</dbReference>
<protein>
    <recommendedName>
        <fullName evidence="10 13">4-hydroxy-tetrahydrodipicolinate reductase</fullName>
        <shortName evidence="13">HTPA reductase</shortName>
        <ecNumber evidence="10 13">1.17.1.8</ecNumber>
    </recommendedName>
</protein>
<evidence type="ECO:0000256" key="3">
    <source>
        <dbReference type="ARBA" id="ARBA00022605"/>
    </source>
</evidence>
<evidence type="ECO:0000256" key="1">
    <source>
        <dbReference type="ARBA" id="ARBA00006642"/>
    </source>
</evidence>
<feature type="binding site" evidence="13">
    <location>
        <position position="41"/>
    </location>
    <ligand>
        <name>NADP(+)</name>
        <dbReference type="ChEBI" id="CHEBI:58349"/>
    </ligand>
</feature>